<evidence type="ECO:0000256" key="9">
    <source>
        <dbReference type="ARBA" id="ARBA00023316"/>
    </source>
</evidence>
<evidence type="ECO:0000256" key="6">
    <source>
        <dbReference type="ARBA" id="ARBA00023085"/>
    </source>
</evidence>
<evidence type="ECO:0000256" key="11">
    <source>
        <dbReference type="ARBA" id="ARBA00057335"/>
    </source>
</evidence>
<dbReference type="InterPro" id="IPR000070">
    <property type="entry name" value="Pectinesterase_cat"/>
</dbReference>
<comment type="pathway">
    <text evidence="1">Glycan metabolism; pectin degradation; 2-dehydro-3-deoxy-D-gluconate from pectin: step 1/5.</text>
</comment>
<comment type="similarity">
    <text evidence="2">In the N-terminal section; belongs to the PMEI family.</text>
</comment>
<dbReference type="FunFam" id="1.20.140.40:FF:000001">
    <property type="entry name" value="Pectinesterase"/>
    <property type="match status" value="1"/>
</dbReference>
<dbReference type="InterPro" id="IPR011050">
    <property type="entry name" value="Pectin_lyase_fold/virulence"/>
</dbReference>
<evidence type="ECO:0000256" key="10">
    <source>
        <dbReference type="ARBA" id="ARBA00047928"/>
    </source>
</evidence>
<keyword evidence="7" id="KW-1015">Disulfide bond</keyword>
<evidence type="ECO:0000256" key="8">
    <source>
        <dbReference type="ARBA" id="ARBA00023180"/>
    </source>
</evidence>
<comment type="similarity">
    <text evidence="3">In the C-terminal section; belongs to the pectinesterase family.</text>
</comment>
<feature type="transmembrane region" description="Helical" evidence="14">
    <location>
        <begin position="7"/>
        <end position="28"/>
    </location>
</feature>
<dbReference type="InterPro" id="IPR006501">
    <property type="entry name" value="Pectinesterase_inhib_dom"/>
</dbReference>
<dbReference type="Gene3D" id="2.160.20.10">
    <property type="entry name" value="Single-stranded right-handed beta-helix, Pectin lyase-like"/>
    <property type="match status" value="1"/>
</dbReference>
<evidence type="ECO:0000256" key="7">
    <source>
        <dbReference type="ARBA" id="ARBA00023157"/>
    </source>
</evidence>
<dbReference type="Pfam" id="PF04043">
    <property type="entry name" value="PMEI"/>
    <property type="match status" value="1"/>
</dbReference>
<keyword evidence="14" id="KW-0812">Transmembrane</keyword>
<evidence type="ECO:0000256" key="5">
    <source>
        <dbReference type="ARBA" id="ARBA00022801"/>
    </source>
</evidence>
<evidence type="ECO:0000259" key="15">
    <source>
        <dbReference type="SMART" id="SM00856"/>
    </source>
</evidence>
<dbReference type="Proteomes" id="UP001237642">
    <property type="component" value="Unassembled WGS sequence"/>
</dbReference>
<comment type="function">
    <text evidence="11">Acts in the modification of cell walls via demethylesterification of cell wall pectin.</text>
</comment>
<protein>
    <recommendedName>
        <fullName evidence="4">pectinesterase</fullName>
        <ecNumber evidence="4">3.1.1.11</ecNumber>
    </recommendedName>
</protein>
<proteinExistence type="inferred from homology"/>
<name>A0AAD8IH52_9APIA</name>
<reference evidence="16" key="2">
    <citation type="submission" date="2023-05" db="EMBL/GenBank/DDBJ databases">
        <authorList>
            <person name="Schelkunov M.I."/>
        </authorList>
    </citation>
    <scope>NUCLEOTIDE SEQUENCE</scope>
    <source>
        <strain evidence="16">Hsosn_3</strain>
        <tissue evidence="16">Leaf</tissue>
    </source>
</reference>
<dbReference type="InterPro" id="IPR033131">
    <property type="entry name" value="Pectinesterase_Asp_AS"/>
</dbReference>
<sequence length="852" mass="92088">MGLSKTVTVIGVSSIVLVAVAIAVAVTINKHDSDGKFSTANKSVKIMCEATDYKDACAKSLSSANTDDPKELIKTSFKAAVTDINDVVGKSKTFEDASKDSRTKEAYQLCKDLLETSVNDLDRSGDKVGQFEAGKMEEYVADVRTWLTGAIDYQETCIDAFQNTSGDAGDKMKDLLKSSYELSSNSLAMVGDIKSIVSNLNIPGLHRRLFEYDYGPRGDPPPSEDPGGLGSGSHRRLFEYDYGPRGDPPPSEDPGGPGSGSHRRLFEYDYGPRGDPPPSEDPGGPGSGSHRKLFEYDYGPRGDPPPSEDPGVPGSGSHRRIFEYDYGPRGDPPPSEDPGVPGSGSHRRLFEYDYGPRGDPPPSEDPGGPGSGSHRRLFEYDYGPRGDPPPSEDPGGPGSGSHRRLFEYDYGPRGDPPPSEDPGGPGSKSHRRLFDAAYGPPSDHSVTEDPGQGVESTVRKVFDNDNEPPSDDGTSNQNAEHISKGARKATTPGDDGPSNQNAEHISKGARKAGSSSKEVPKWAGTHQRNLLQGNPKPNVVVALDGSGQFKSINEALKTVPPNNVKAYVILVKAGIYHEYVDVPRLTHNVVMIGEGATKTKVTGNKNFIDGVGTFKTATFAVNADGFMAKDMGFENSAGAAKHQAVALRVSGDRAIFFQCQMDGFQDTLYTHTYRQFYRDCTITGTIDFIFGDAAVVFQNCKMIVRKPMDNQGCMVTAQGRKDSRSTGGNILQGCQITAEPAFMQTKPPIMSYLGRPWKEFSRTVVMQSFIDSNIAPQGWSPWTGNFGMDTCYYAEYQNKGPGSDTSKRVAWKGIQKNLSPEVISQFTAGKFLQGDAWIPVAAIPYDSGMMKV</sequence>
<evidence type="ECO:0000256" key="14">
    <source>
        <dbReference type="SAM" id="Phobius"/>
    </source>
</evidence>
<dbReference type="NCBIfam" id="TIGR01614">
    <property type="entry name" value="PME_inhib"/>
    <property type="match status" value="1"/>
</dbReference>
<dbReference type="SUPFAM" id="SSF101148">
    <property type="entry name" value="Plant invertase/pectin methylesterase inhibitor"/>
    <property type="match status" value="1"/>
</dbReference>
<dbReference type="EC" id="3.1.1.11" evidence="4"/>
<dbReference type="Gene3D" id="1.20.140.40">
    <property type="entry name" value="Invertase/pectin methylesterase inhibitor family protein"/>
    <property type="match status" value="1"/>
</dbReference>
<dbReference type="CDD" id="cd15798">
    <property type="entry name" value="PMEI-like_3"/>
    <property type="match status" value="1"/>
</dbReference>
<keyword evidence="6" id="KW-0063">Aspartyl esterase</keyword>
<evidence type="ECO:0000256" key="4">
    <source>
        <dbReference type="ARBA" id="ARBA00013229"/>
    </source>
</evidence>
<reference evidence="16" key="1">
    <citation type="submission" date="2023-02" db="EMBL/GenBank/DDBJ databases">
        <title>Genome of toxic invasive species Heracleum sosnowskyi carries increased number of genes despite the absence of recent whole-genome duplications.</title>
        <authorList>
            <person name="Schelkunov M."/>
            <person name="Shtratnikova V."/>
            <person name="Makarenko M."/>
            <person name="Klepikova A."/>
            <person name="Omelchenko D."/>
            <person name="Novikova G."/>
            <person name="Obukhova E."/>
            <person name="Bogdanov V."/>
            <person name="Penin A."/>
            <person name="Logacheva M."/>
        </authorList>
    </citation>
    <scope>NUCLEOTIDE SEQUENCE</scope>
    <source>
        <strain evidence="16">Hsosn_3</strain>
        <tissue evidence="16">Leaf</tissue>
    </source>
</reference>
<dbReference type="EMBL" id="JAUIZM010000005">
    <property type="protein sequence ID" value="KAK1385625.1"/>
    <property type="molecule type" value="Genomic_DNA"/>
</dbReference>
<evidence type="ECO:0000313" key="16">
    <source>
        <dbReference type="EMBL" id="KAK1385625.1"/>
    </source>
</evidence>
<gene>
    <name evidence="16" type="ORF">POM88_023360</name>
</gene>
<keyword evidence="14" id="KW-0472">Membrane</keyword>
<dbReference type="Pfam" id="PF01095">
    <property type="entry name" value="Pectinesterase"/>
    <property type="match status" value="1"/>
</dbReference>
<dbReference type="GO" id="GO:0004857">
    <property type="term" value="F:enzyme inhibitor activity"/>
    <property type="evidence" value="ECO:0007669"/>
    <property type="project" value="InterPro"/>
</dbReference>
<dbReference type="GO" id="GO:0042545">
    <property type="term" value="P:cell wall modification"/>
    <property type="evidence" value="ECO:0007669"/>
    <property type="project" value="InterPro"/>
</dbReference>
<dbReference type="SMART" id="SM00856">
    <property type="entry name" value="PMEI"/>
    <property type="match status" value="1"/>
</dbReference>
<evidence type="ECO:0000256" key="12">
    <source>
        <dbReference type="PROSITE-ProRule" id="PRU10040"/>
    </source>
</evidence>
<keyword evidence="17" id="KW-1185">Reference proteome</keyword>
<evidence type="ECO:0000256" key="1">
    <source>
        <dbReference type="ARBA" id="ARBA00005184"/>
    </source>
</evidence>
<keyword evidence="9" id="KW-0961">Cell wall biogenesis/degradation</keyword>
<dbReference type="AlphaFoldDB" id="A0AAD8IH52"/>
<organism evidence="16 17">
    <name type="scientific">Heracleum sosnowskyi</name>
    <dbReference type="NCBI Taxonomy" id="360622"/>
    <lineage>
        <taxon>Eukaryota</taxon>
        <taxon>Viridiplantae</taxon>
        <taxon>Streptophyta</taxon>
        <taxon>Embryophyta</taxon>
        <taxon>Tracheophyta</taxon>
        <taxon>Spermatophyta</taxon>
        <taxon>Magnoliopsida</taxon>
        <taxon>eudicotyledons</taxon>
        <taxon>Gunneridae</taxon>
        <taxon>Pentapetalae</taxon>
        <taxon>asterids</taxon>
        <taxon>campanulids</taxon>
        <taxon>Apiales</taxon>
        <taxon>Apiaceae</taxon>
        <taxon>Apioideae</taxon>
        <taxon>apioid superclade</taxon>
        <taxon>Tordylieae</taxon>
        <taxon>Tordyliinae</taxon>
        <taxon>Heracleum</taxon>
    </lineage>
</organism>
<accession>A0AAD8IH52</accession>
<feature type="region of interest" description="Disordered" evidence="13">
    <location>
        <begin position="213"/>
        <end position="535"/>
    </location>
</feature>
<evidence type="ECO:0000256" key="2">
    <source>
        <dbReference type="ARBA" id="ARBA00006027"/>
    </source>
</evidence>
<evidence type="ECO:0000256" key="13">
    <source>
        <dbReference type="SAM" id="MobiDB-lite"/>
    </source>
</evidence>
<keyword evidence="14" id="KW-1133">Transmembrane helix</keyword>
<dbReference type="SUPFAM" id="SSF51126">
    <property type="entry name" value="Pectin lyase-like"/>
    <property type="match status" value="1"/>
</dbReference>
<comment type="caution">
    <text evidence="16">The sequence shown here is derived from an EMBL/GenBank/DDBJ whole genome shotgun (WGS) entry which is preliminary data.</text>
</comment>
<evidence type="ECO:0000256" key="3">
    <source>
        <dbReference type="ARBA" id="ARBA00007786"/>
    </source>
</evidence>
<dbReference type="PROSITE" id="PS00503">
    <property type="entry name" value="PECTINESTERASE_2"/>
    <property type="match status" value="1"/>
</dbReference>
<dbReference type="InterPro" id="IPR035513">
    <property type="entry name" value="Invertase/methylesterase_inhib"/>
</dbReference>
<keyword evidence="5" id="KW-0378">Hydrolase</keyword>
<keyword evidence="8" id="KW-0325">Glycoprotein</keyword>
<comment type="catalytic activity">
    <reaction evidence="10">
        <text>[(1-&gt;4)-alpha-D-galacturonosyl methyl ester](n) + n H2O = [(1-&gt;4)-alpha-D-galacturonosyl](n) + n methanol + n H(+)</text>
        <dbReference type="Rhea" id="RHEA:22380"/>
        <dbReference type="Rhea" id="RHEA-COMP:14570"/>
        <dbReference type="Rhea" id="RHEA-COMP:14573"/>
        <dbReference type="ChEBI" id="CHEBI:15377"/>
        <dbReference type="ChEBI" id="CHEBI:15378"/>
        <dbReference type="ChEBI" id="CHEBI:17790"/>
        <dbReference type="ChEBI" id="CHEBI:140522"/>
        <dbReference type="ChEBI" id="CHEBI:140523"/>
        <dbReference type="EC" id="3.1.1.11"/>
    </reaction>
</comment>
<evidence type="ECO:0000313" key="17">
    <source>
        <dbReference type="Proteomes" id="UP001237642"/>
    </source>
</evidence>
<dbReference type="FunFam" id="2.160.20.10:FF:000001">
    <property type="entry name" value="Pectinesterase"/>
    <property type="match status" value="1"/>
</dbReference>
<feature type="active site" evidence="12">
    <location>
        <position position="687"/>
    </location>
</feature>
<dbReference type="InterPro" id="IPR012334">
    <property type="entry name" value="Pectin_lyas_fold"/>
</dbReference>
<dbReference type="GO" id="GO:0030599">
    <property type="term" value="F:pectinesterase activity"/>
    <property type="evidence" value="ECO:0007669"/>
    <property type="project" value="UniProtKB-EC"/>
</dbReference>
<dbReference type="PANTHER" id="PTHR31707">
    <property type="entry name" value="PECTINESTERASE"/>
    <property type="match status" value="1"/>
</dbReference>
<feature type="domain" description="Pectinesterase inhibitor" evidence="15">
    <location>
        <begin position="39"/>
        <end position="189"/>
    </location>
</feature>